<feature type="region of interest" description="Disordered" evidence="1">
    <location>
        <begin position="67"/>
        <end position="87"/>
    </location>
</feature>
<dbReference type="Proteomes" id="UP000613840">
    <property type="component" value="Unassembled WGS sequence"/>
</dbReference>
<dbReference type="GO" id="GO:0003700">
    <property type="term" value="F:DNA-binding transcription factor activity"/>
    <property type="evidence" value="ECO:0007669"/>
    <property type="project" value="InterPro"/>
</dbReference>
<feature type="compositionally biased region" description="Basic and acidic residues" evidence="1">
    <location>
        <begin position="67"/>
        <end position="77"/>
    </location>
</feature>
<accession>A0A917S6M2</accession>
<dbReference type="EMBL" id="BMMZ01000003">
    <property type="protein sequence ID" value="GGL58443.1"/>
    <property type="molecule type" value="Genomic_DNA"/>
</dbReference>
<dbReference type="InterPro" id="IPR036390">
    <property type="entry name" value="WH_DNA-bd_sf"/>
</dbReference>
<dbReference type="Gene3D" id="1.10.10.10">
    <property type="entry name" value="Winged helix-like DNA-binding domain superfamily/Winged helix DNA-binding domain"/>
    <property type="match status" value="1"/>
</dbReference>
<gene>
    <name evidence="3" type="ORF">GCM10011575_16120</name>
</gene>
<evidence type="ECO:0000256" key="1">
    <source>
        <dbReference type="SAM" id="MobiDB-lite"/>
    </source>
</evidence>
<comment type="caution">
    <text evidence="3">The sequence shown here is derived from an EMBL/GenBank/DDBJ whole genome shotgun (WGS) entry which is preliminary data.</text>
</comment>
<dbReference type="InterPro" id="IPR001845">
    <property type="entry name" value="HTH_ArsR_DNA-bd_dom"/>
</dbReference>
<evidence type="ECO:0000259" key="2">
    <source>
        <dbReference type="SMART" id="SM00418"/>
    </source>
</evidence>
<protein>
    <submittedName>
        <fullName evidence="3">Transcriptional regulator</fullName>
    </submittedName>
</protein>
<dbReference type="SUPFAM" id="SSF46785">
    <property type="entry name" value="Winged helix' DNA-binding domain"/>
    <property type="match status" value="1"/>
</dbReference>
<reference evidence="3" key="2">
    <citation type="submission" date="2020-09" db="EMBL/GenBank/DDBJ databases">
        <authorList>
            <person name="Sun Q."/>
            <person name="Zhou Y."/>
        </authorList>
    </citation>
    <scope>NUCLEOTIDE SEQUENCE</scope>
    <source>
        <strain evidence="3">CGMCC 4.7306</strain>
    </source>
</reference>
<dbReference type="InterPro" id="IPR036388">
    <property type="entry name" value="WH-like_DNA-bd_sf"/>
</dbReference>
<sequence length="183" mass="20553">MVAERRELSDLAQMRAVSHPARWRVLEEMWAGRVLTATEAAEVVGLTPSAMSYHLQQLARLGLVERDESADGREHPWKASTDGVFMTTRPDDPLGRTMMQNLSRSIDRLVLSAPPVDGDPRPWPAAFSHRTLRLTRKQAKALHERINAVIKEFEEVADSDSADGPEYEVFWVQGVADRDHGQA</sequence>
<name>A0A917S6M2_9ACTN</name>
<evidence type="ECO:0000313" key="3">
    <source>
        <dbReference type="EMBL" id="GGL58443.1"/>
    </source>
</evidence>
<feature type="domain" description="HTH arsR-type" evidence="2">
    <location>
        <begin position="12"/>
        <end position="103"/>
    </location>
</feature>
<dbReference type="AlphaFoldDB" id="A0A917S6M2"/>
<dbReference type="SMART" id="SM00418">
    <property type="entry name" value="HTH_ARSR"/>
    <property type="match status" value="1"/>
</dbReference>
<proteinExistence type="predicted"/>
<evidence type="ECO:0000313" key="4">
    <source>
        <dbReference type="Proteomes" id="UP000613840"/>
    </source>
</evidence>
<keyword evidence="4" id="KW-1185">Reference proteome</keyword>
<dbReference type="Pfam" id="PF12840">
    <property type="entry name" value="HTH_20"/>
    <property type="match status" value="1"/>
</dbReference>
<dbReference type="InterPro" id="IPR011991">
    <property type="entry name" value="ArsR-like_HTH"/>
</dbReference>
<dbReference type="CDD" id="cd00090">
    <property type="entry name" value="HTH_ARSR"/>
    <property type="match status" value="1"/>
</dbReference>
<reference evidence="3" key="1">
    <citation type="journal article" date="2014" name="Int. J. Syst. Evol. Microbiol.">
        <title>Complete genome sequence of Corynebacterium casei LMG S-19264T (=DSM 44701T), isolated from a smear-ripened cheese.</title>
        <authorList>
            <consortium name="US DOE Joint Genome Institute (JGI-PGF)"/>
            <person name="Walter F."/>
            <person name="Albersmeier A."/>
            <person name="Kalinowski J."/>
            <person name="Ruckert C."/>
        </authorList>
    </citation>
    <scope>NUCLEOTIDE SEQUENCE</scope>
    <source>
        <strain evidence="3">CGMCC 4.7306</strain>
    </source>
</reference>
<dbReference type="RefSeq" id="WP_188894672.1">
    <property type="nucleotide sequence ID" value="NZ_BMMZ01000003.1"/>
</dbReference>
<organism evidence="3 4">
    <name type="scientific">Microlunatus endophyticus</name>
    <dbReference type="NCBI Taxonomy" id="1716077"/>
    <lineage>
        <taxon>Bacteria</taxon>
        <taxon>Bacillati</taxon>
        <taxon>Actinomycetota</taxon>
        <taxon>Actinomycetes</taxon>
        <taxon>Propionibacteriales</taxon>
        <taxon>Propionibacteriaceae</taxon>
        <taxon>Microlunatus</taxon>
    </lineage>
</organism>